<gene>
    <name evidence="4" type="ORF">GTC17254_02740</name>
</gene>
<dbReference type="SUPFAM" id="SSF53474">
    <property type="entry name" value="alpha/beta-Hydrolases"/>
    <property type="match status" value="1"/>
</dbReference>
<organism evidence="4">
    <name type="scientific">Prevotella sp. GTC17254</name>
    <dbReference type="NCBI Taxonomy" id="3236794"/>
    <lineage>
        <taxon>Bacteria</taxon>
        <taxon>Pseudomonadati</taxon>
        <taxon>Bacteroidota</taxon>
        <taxon>Bacteroidia</taxon>
        <taxon>Bacteroidales</taxon>
        <taxon>Prevotellaceae</taxon>
        <taxon>Prevotella</taxon>
    </lineage>
</organism>
<reference evidence="4" key="1">
    <citation type="submission" date="2024-07" db="EMBL/GenBank/DDBJ databases">
        <title>Complete genome sequence of Prevotella sp. YM-2024 GTC17254.</title>
        <authorList>
            <person name="Hayashi M."/>
            <person name="Muto Y."/>
            <person name="Tanaka K."/>
            <person name="Niwa H."/>
        </authorList>
    </citation>
    <scope>NUCLEOTIDE SEQUENCE</scope>
    <source>
        <strain evidence="4">GTC17254</strain>
    </source>
</reference>
<dbReference type="PANTHER" id="PTHR48081:SF6">
    <property type="entry name" value="PEPTIDASE S9 PROLYL OLIGOPEPTIDASE CATALYTIC DOMAIN-CONTAINING PROTEIN"/>
    <property type="match status" value="1"/>
</dbReference>
<keyword evidence="1" id="KW-0378">Hydrolase</keyword>
<dbReference type="AlphaFoldDB" id="A0AB33IVT0"/>
<dbReference type="PANTHER" id="PTHR48081">
    <property type="entry name" value="AB HYDROLASE SUPERFAMILY PROTEIN C4A8.06C"/>
    <property type="match status" value="1"/>
</dbReference>
<dbReference type="InterPro" id="IPR036514">
    <property type="entry name" value="SGNH_hydro_sf"/>
</dbReference>
<sequence>MGWSKAATFQLKLATGRTTVLTAYLPDASVATGRAVVDCPGGGYQILATAHEGHDWAAYFNRQGIAYFVLEYNMPKGDRHVPLNDVRQALRTVRDSAASWRVNPADVGVMGFSAGGHLAAMASCLLSYADRPDFSILFYPVITMKRGTHVSSRAQLLGQYKDDAAMQEQYSMETRVRVHTTPPAIILLANDDDAVNPVSNGVAYYSAMRRQGNDCTLHVYPSGGHGFGFWSSFAHHDQMLNDLTAWLRQLNSPRADAVRVACIGNSITEGMALSMPSHTSYPSVLQRLLGSQYHVGNFGISARTLLRKGNLPYTQEAVWRDAREFLPNVVVLKLGTNDTKPENWQHGKDFATDLQAMVDTLKALPTHPAIYLCTPIPAFKPTWNMSDSILVNAIIPAIRKVAKKNKCKVIDLHTGFAAYGRLMNQDGIHPNEEGAAKLAELVATELRKR</sequence>
<feature type="domain" description="SGNH hydrolase-type esterase" evidence="3">
    <location>
        <begin position="262"/>
        <end position="436"/>
    </location>
</feature>
<dbReference type="Gene3D" id="3.40.50.1110">
    <property type="entry name" value="SGNH hydrolase"/>
    <property type="match status" value="1"/>
</dbReference>
<dbReference type="EMBL" id="AP035786">
    <property type="protein sequence ID" value="BFO72677.1"/>
    <property type="molecule type" value="Genomic_DNA"/>
</dbReference>
<evidence type="ECO:0000256" key="1">
    <source>
        <dbReference type="ARBA" id="ARBA00022801"/>
    </source>
</evidence>
<dbReference type="GO" id="GO:0046555">
    <property type="term" value="F:acetylxylan esterase activity"/>
    <property type="evidence" value="ECO:0007669"/>
    <property type="project" value="InterPro"/>
</dbReference>
<name>A0AB33IVT0_9BACT</name>
<dbReference type="InterPro" id="IPR029058">
    <property type="entry name" value="AB_hydrolase_fold"/>
</dbReference>
<dbReference type="InterPro" id="IPR013094">
    <property type="entry name" value="AB_hydrolase_3"/>
</dbReference>
<feature type="domain" description="Alpha/beta hydrolase fold-3" evidence="2">
    <location>
        <begin position="61"/>
        <end position="227"/>
    </location>
</feature>
<dbReference type="InterPro" id="IPR050300">
    <property type="entry name" value="GDXG_lipolytic_enzyme"/>
</dbReference>
<dbReference type="Pfam" id="PF07859">
    <property type="entry name" value="Abhydrolase_3"/>
    <property type="match status" value="1"/>
</dbReference>
<dbReference type="InterPro" id="IPR013830">
    <property type="entry name" value="SGNH_hydro"/>
</dbReference>
<accession>A0AB33IVT0</accession>
<evidence type="ECO:0000259" key="2">
    <source>
        <dbReference type="Pfam" id="PF07859"/>
    </source>
</evidence>
<evidence type="ECO:0000313" key="4">
    <source>
        <dbReference type="EMBL" id="BFO72677.1"/>
    </source>
</evidence>
<dbReference type="InterPro" id="IPR050029">
    <property type="entry name" value="AxeA1"/>
</dbReference>
<dbReference type="Pfam" id="PF13472">
    <property type="entry name" value="Lipase_GDSL_2"/>
    <property type="match status" value="1"/>
</dbReference>
<dbReference type="SUPFAM" id="SSF52266">
    <property type="entry name" value="SGNH hydrolase"/>
    <property type="match status" value="1"/>
</dbReference>
<dbReference type="NCBIfam" id="NF042968">
    <property type="entry name" value="AcxylEst_AxeA1"/>
    <property type="match status" value="1"/>
</dbReference>
<protein>
    <submittedName>
        <fullName evidence="4">GDSL-type esterase/lipase family protein</fullName>
    </submittedName>
</protein>
<evidence type="ECO:0000259" key="3">
    <source>
        <dbReference type="Pfam" id="PF13472"/>
    </source>
</evidence>
<dbReference type="Gene3D" id="3.40.50.1820">
    <property type="entry name" value="alpha/beta hydrolase"/>
    <property type="match status" value="1"/>
</dbReference>
<proteinExistence type="predicted"/>